<accession>A0A2U1T320</accession>
<gene>
    <name evidence="1" type="ORF">DF220_10185</name>
</gene>
<evidence type="ECO:0000313" key="2">
    <source>
        <dbReference type="Proteomes" id="UP000244978"/>
    </source>
</evidence>
<name>A0A2U1T320_9MICO</name>
<protein>
    <submittedName>
        <fullName evidence="1">DNA-directed RNA polymerase subunit beta</fullName>
    </submittedName>
</protein>
<sequence>MADDFHKPTLFAGSRFEDYVGAEDPAHISRVAHETATALLARVRKDPHPEVVGRLVEFTDTNGIDAIAELWARASPHSLPGALWALYLLRALTVQDADQSSFLYQRGTEIAPTIDPLVAGAPIPTGPAEITALADQILRGVFEGDFAIALDRAAAFCRITAVGATSLADDMESTAPDRSTALTTKALRLSHMAADLVVCARLWRAGSLD</sequence>
<reference evidence="2" key="1">
    <citation type="submission" date="2018-04" db="EMBL/GenBank/DDBJ databases">
        <authorList>
            <person name="Liu S."/>
            <person name="Wang Z."/>
            <person name="Li J."/>
        </authorList>
    </citation>
    <scope>NUCLEOTIDE SEQUENCE [LARGE SCALE GENOMIC DNA]</scope>
    <source>
        <strain evidence="2">S1194</strain>
    </source>
</reference>
<dbReference type="AlphaFoldDB" id="A0A2U1T320"/>
<proteinExistence type="predicted"/>
<dbReference type="Proteomes" id="UP000244978">
    <property type="component" value="Unassembled WGS sequence"/>
</dbReference>
<evidence type="ECO:0000313" key="1">
    <source>
        <dbReference type="EMBL" id="PWB98153.1"/>
    </source>
</evidence>
<dbReference type="GO" id="GO:0000428">
    <property type="term" value="C:DNA-directed RNA polymerase complex"/>
    <property type="evidence" value="ECO:0007669"/>
    <property type="project" value="UniProtKB-KW"/>
</dbReference>
<dbReference type="KEGG" id="salc:C2138_01490"/>
<keyword evidence="2" id="KW-1185">Reference proteome</keyword>
<keyword evidence="1" id="KW-0804">Transcription</keyword>
<dbReference type="RefSeq" id="WP_108514972.1">
    <property type="nucleotide sequence ID" value="NZ_CP026951.1"/>
</dbReference>
<keyword evidence="1" id="KW-0240">DNA-directed RNA polymerase</keyword>
<dbReference type="OrthoDB" id="5188280at2"/>
<dbReference type="EMBL" id="QEEX01000001">
    <property type="protein sequence ID" value="PWB98153.1"/>
    <property type="molecule type" value="Genomic_DNA"/>
</dbReference>
<organism evidence="1 2">
    <name type="scientific">Homoserinimonas hongtaonis</name>
    <dbReference type="NCBI Taxonomy" id="2079791"/>
    <lineage>
        <taxon>Bacteria</taxon>
        <taxon>Bacillati</taxon>
        <taxon>Actinomycetota</taxon>
        <taxon>Actinomycetes</taxon>
        <taxon>Micrococcales</taxon>
        <taxon>Microbacteriaceae</taxon>
        <taxon>Homoserinimonas</taxon>
    </lineage>
</organism>
<comment type="caution">
    <text evidence="1">The sequence shown here is derived from an EMBL/GenBank/DDBJ whole genome shotgun (WGS) entry which is preliminary data.</text>
</comment>